<protein>
    <submittedName>
        <fullName evidence="2">Anti-anti-sigma factor</fullName>
    </submittedName>
</protein>
<proteinExistence type="predicted"/>
<dbReference type="AlphaFoldDB" id="A0A2R3QKG2"/>
<dbReference type="Pfam" id="PF13466">
    <property type="entry name" value="STAS_2"/>
    <property type="match status" value="1"/>
</dbReference>
<feature type="domain" description="STAS" evidence="1">
    <location>
        <begin position="14"/>
        <end position="108"/>
    </location>
</feature>
<dbReference type="EMBL" id="CP027657">
    <property type="protein sequence ID" value="AVO52289.1"/>
    <property type="molecule type" value="Genomic_DNA"/>
</dbReference>
<dbReference type="InterPro" id="IPR036513">
    <property type="entry name" value="STAS_dom_sf"/>
</dbReference>
<evidence type="ECO:0000313" key="3">
    <source>
        <dbReference type="Proteomes" id="UP000238327"/>
    </source>
</evidence>
<dbReference type="Proteomes" id="UP000238327">
    <property type="component" value="Chromosome"/>
</dbReference>
<dbReference type="PROSITE" id="PS50801">
    <property type="entry name" value="STAS"/>
    <property type="match status" value="1"/>
</dbReference>
<evidence type="ECO:0000313" key="2">
    <source>
        <dbReference type="EMBL" id="AVO52289.1"/>
    </source>
</evidence>
<organism evidence="2 3">
    <name type="scientific">Ectopseudomonas mendocina</name>
    <name type="common">Pseudomonas mendocina</name>
    <dbReference type="NCBI Taxonomy" id="300"/>
    <lineage>
        <taxon>Bacteria</taxon>
        <taxon>Pseudomonadati</taxon>
        <taxon>Pseudomonadota</taxon>
        <taxon>Gammaproteobacteria</taxon>
        <taxon>Pseudomonadales</taxon>
        <taxon>Pseudomonadaceae</taxon>
        <taxon>Ectopseudomonas</taxon>
    </lineage>
</organism>
<dbReference type="InterPro" id="IPR002645">
    <property type="entry name" value="STAS_dom"/>
</dbReference>
<accession>A0A2R3QKG2</accession>
<gene>
    <name evidence="2" type="ORF">C7A17_05780</name>
</gene>
<name>A0A2R3QKG2_ECTME</name>
<dbReference type="SUPFAM" id="SSF52091">
    <property type="entry name" value="SpoIIaa-like"/>
    <property type="match status" value="1"/>
</dbReference>
<dbReference type="STRING" id="1001585.MDS_0969"/>
<reference evidence="2 3" key="1">
    <citation type="submission" date="2018-03" db="EMBL/GenBank/DDBJ databases">
        <title>Complete genome sequence and methylome analysis of Pseudomonas mendocina NEB 698.</title>
        <authorList>
            <person name="Morgan R.D."/>
        </authorList>
    </citation>
    <scope>NUCLEOTIDE SEQUENCE [LARGE SCALE GENOMIC DNA]</scope>
    <source>
        <strain evidence="2 3">NEB698</strain>
    </source>
</reference>
<sequence length="108" mass="11628">MSRASITERAPGQLQLAGVLDYSTGPLLREQGARLIAASRMTRLALDCSAVEKSSSVGLALLLAFTRDAHKAGRELSISALPEDMRQIAQVSGLLDVLPLESPQERRE</sequence>
<dbReference type="CDD" id="cd07043">
    <property type="entry name" value="STAS_anti-anti-sigma_factors"/>
    <property type="match status" value="1"/>
</dbReference>
<dbReference type="InterPro" id="IPR058548">
    <property type="entry name" value="MlaB-like_STAS"/>
</dbReference>
<evidence type="ECO:0000259" key="1">
    <source>
        <dbReference type="PROSITE" id="PS50801"/>
    </source>
</evidence>
<dbReference type="OrthoDB" id="7010146at2"/>
<dbReference type="RefSeq" id="WP_106737119.1">
    <property type="nucleotide sequence ID" value="NZ_CP027657.1"/>
</dbReference>
<dbReference type="Gene3D" id="3.30.750.24">
    <property type="entry name" value="STAS domain"/>
    <property type="match status" value="1"/>
</dbReference>